<reference evidence="1" key="2">
    <citation type="journal article" date="2020" name="Nat. Commun.">
        <title>Large-scale genome sequencing of mycorrhizal fungi provides insights into the early evolution of symbiotic traits.</title>
        <authorList>
            <person name="Miyauchi S."/>
            <person name="Kiss E."/>
            <person name="Kuo A."/>
            <person name="Drula E."/>
            <person name="Kohler A."/>
            <person name="Sanchez-Garcia M."/>
            <person name="Morin E."/>
            <person name="Andreopoulos B."/>
            <person name="Barry K.W."/>
            <person name="Bonito G."/>
            <person name="Buee M."/>
            <person name="Carver A."/>
            <person name="Chen C."/>
            <person name="Cichocki N."/>
            <person name="Clum A."/>
            <person name="Culley D."/>
            <person name="Crous P.W."/>
            <person name="Fauchery L."/>
            <person name="Girlanda M."/>
            <person name="Hayes R.D."/>
            <person name="Keri Z."/>
            <person name="LaButti K."/>
            <person name="Lipzen A."/>
            <person name="Lombard V."/>
            <person name="Magnuson J."/>
            <person name="Maillard F."/>
            <person name="Murat C."/>
            <person name="Nolan M."/>
            <person name="Ohm R.A."/>
            <person name="Pangilinan J."/>
            <person name="Pereira M.F."/>
            <person name="Perotto S."/>
            <person name="Peter M."/>
            <person name="Pfister S."/>
            <person name="Riley R."/>
            <person name="Sitrit Y."/>
            <person name="Stielow J.B."/>
            <person name="Szollosi G."/>
            <person name="Zifcakova L."/>
            <person name="Stursova M."/>
            <person name="Spatafora J.W."/>
            <person name="Tedersoo L."/>
            <person name="Vaario L.M."/>
            <person name="Yamada A."/>
            <person name="Yan M."/>
            <person name="Wang P."/>
            <person name="Xu J."/>
            <person name="Bruns T."/>
            <person name="Baldrian P."/>
            <person name="Vilgalys R."/>
            <person name="Dunand C."/>
            <person name="Henrissat B."/>
            <person name="Grigoriev I.V."/>
            <person name="Hibbett D."/>
            <person name="Nagy L.G."/>
            <person name="Martin F.M."/>
        </authorList>
    </citation>
    <scope>NUCLEOTIDE SEQUENCE</scope>
    <source>
        <strain evidence="1">P2</strain>
    </source>
</reference>
<comment type="caution">
    <text evidence="1">The sequence shown here is derived from an EMBL/GenBank/DDBJ whole genome shotgun (WGS) entry which is preliminary data.</text>
</comment>
<organism evidence="1 2">
    <name type="scientific">Thelephora ganbajun</name>
    <name type="common">Ganba fungus</name>
    <dbReference type="NCBI Taxonomy" id="370292"/>
    <lineage>
        <taxon>Eukaryota</taxon>
        <taxon>Fungi</taxon>
        <taxon>Dikarya</taxon>
        <taxon>Basidiomycota</taxon>
        <taxon>Agaricomycotina</taxon>
        <taxon>Agaricomycetes</taxon>
        <taxon>Thelephorales</taxon>
        <taxon>Thelephoraceae</taxon>
        <taxon>Thelephora</taxon>
    </lineage>
</organism>
<gene>
    <name evidence="1" type="ORF">BDM02DRAFT_3187974</name>
</gene>
<keyword evidence="2" id="KW-1185">Reference proteome</keyword>
<dbReference type="EMBL" id="MU118033">
    <property type="protein sequence ID" value="KAF9647457.1"/>
    <property type="molecule type" value="Genomic_DNA"/>
</dbReference>
<accession>A0ACB6ZD11</accession>
<evidence type="ECO:0000313" key="2">
    <source>
        <dbReference type="Proteomes" id="UP000886501"/>
    </source>
</evidence>
<dbReference type="Proteomes" id="UP000886501">
    <property type="component" value="Unassembled WGS sequence"/>
</dbReference>
<name>A0ACB6ZD11_THEGA</name>
<reference evidence="1" key="1">
    <citation type="submission" date="2019-10" db="EMBL/GenBank/DDBJ databases">
        <authorList>
            <consortium name="DOE Joint Genome Institute"/>
            <person name="Kuo A."/>
            <person name="Miyauchi S."/>
            <person name="Kiss E."/>
            <person name="Drula E."/>
            <person name="Kohler A."/>
            <person name="Sanchez-Garcia M."/>
            <person name="Andreopoulos B."/>
            <person name="Barry K.W."/>
            <person name="Bonito G."/>
            <person name="Buee M."/>
            <person name="Carver A."/>
            <person name="Chen C."/>
            <person name="Cichocki N."/>
            <person name="Clum A."/>
            <person name="Culley D."/>
            <person name="Crous P.W."/>
            <person name="Fauchery L."/>
            <person name="Girlanda M."/>
            <person name="Hayes R."/>
            <person name="Keri Z."/>
            <person name="Labutti K."/>
            <person name="Lipzen A."/>
            <person name="Lombard V."/>
            <person name="Magnuson J."/>
            <person name="Maillard F."/>
            <person name="Morin E."/>
            <person name="Murat C."/>
            <person name="Nolan M."/>
            <person name="Ohm R."/>
            <person name="Pangilinan J."/>
            <person name="Pereira M."/>
            <person name="Perotto S."/>
            <person name="Peter M."/>
            <person name="Riley R."/>
            <person name="Sitrit Y."/>
            <person name="Stielow B."/>
            <person name="Szollosi G."/>
            <person name="Zifcakova L."/>
            <person name="Stursova M."/>
            <person name="Spatafora J.W."/>
            <person name="Tedersoo L."/>
            <person name="Vaario L.-M."/>
            <person name="Yamada A."/>
            <person name="Yan M."/>
            <person name="Wang P."/>
            <person name="Xu J."/>
            <person name="Bruns T."/>
            <person name="Baldrian P."/>
            <person name="Vilgalys R."/>
            <person name="Henrissat B."/>
            <person name="Grigoriev I.V."/>
            <person name="Hibbett D."/>
            <person name="Nagy L.G."/>
            <person name="Martin F.M."/>
        </authorList>
    </citation>
    <scope>NUCLEOTIDE SEQUENCE</scope>
    <source>
        <strain evidence="1">P2</strain>
    </source>
</reference>
<evidence type="ECO:0000313" key="1">
    <source>
        <dbReference type="EMBL" id="KAF9647457.1"/>
    </source>
</evidence>
<protein>
    <submittedName>
        <fullName evidence="1">Uncharacterized protein</fullName>
    </submittedName>
</protein>
<sequence>MPYSVPSSPSTSSPSSITTTTTTTVANPRLSHRRTRSCGPSFSDESGPGAFVSLGSLPKRKPTQKKALFHFNEEQDQQEEANDDSVQSPQQKTHPSLFLSLPPAHGSVPFPSSLSLLSPLSPTEPRHSSPILRSPIPRNASSSIILSNGKPLKSSLKSSSSSPHIPQIAHLRAQSAPATPNVLKNVHFAESDDGLESIRVYNRSGKPANISKPAGEETETETEVEPSAYPFPHSPGSSPLAVQSLLPIVDPDQSTPLPNTSNPHANIYVEALTLPRSRPAALYGSILVRNVAFEKQVALRFTLDNWETTSEVLCKHTNSLTHLPPPFPRSRTVGDAIGRLANGESGPQEFKWDRFNFIIHLELYEQKLTEHTMTFVGRFTAPGTGEWWDNNDGRNYRVSFKRPPSSPSASPPSQNKSFVAPSTMKPTPVTPSVSVETSVLPFPKITPVLPSPPSLPIPPSSPTLRKTPPTNQADKTSRPPLAERRGIPGGVTLSQVPQKSTNHFSPPVRVSSPVQTPTPPRSRSGSLEEVSQPLVLHPEPKPKSTSAPIFKDGIPMFPSPRSSPRSTPPRVASPLPPSLTSSTNTSASSSSSSTPKNSRSSPTGPMSPLMTELPSSELHEALVKQWCFAQSSPPTPGVFSRGKGSPVEEDVPIATVVPQEKTEPSSSATAWWIGKGTGASGWFNWTSDNQLTTGQIWGTRRRVESPTSFSIVGVES</sequence>
<proteinExistence type="predicted"/>